<dbReference type="Gene3D" id="3.80.10.10">
    <property type="entry name" value="Ribonuclease Inhibitor"/>
    <property type="match status" value="1"/>
</dbReference>
<dbReference type="Gene3D" id="1.10.10.10">
    <property type="entry name" value="Winged helix-like DNA-binding domain superfamily/Winged helix DNA-binding domain"/>
    <property type="match status" value="1"/>
</dbReference>
<dbReference type="FunCoup" id="A0A061FLF3">
    <property type="interactions" value="21"/>
</dbReference>
<dbReference type="SUPFAM" id="SSF52540">
    <property type="entry name" value="P-loop containing nucleoside triphosphate hydrolases"/>
    <property type="match status" value="1"/>
</dbReference>
<dbReference type="CDD" id="cd14798">
    <property type="entry name" value="RX-CC_like"/>
    <property type="match status" value="1"/>
</dbReference>
<dbReference type="Pfam" id="PF00931">
    <property type="entry name" value="NB-ARC"/>
    <property type="match status" value="1"/>
</dbReference>
<evidence type="ECO:0000259" key="5">
    <source>
        <dbReference type="Pfam" id="PF18052"/>
    </source>
</evidence>
<keyword evidence="9" id="KW-1185">Reference proteome</keyword>
<feature type="domain" description="Disease resistance N-terminal" evidence="5">
    <location>
        <begin position="5"/>
        <end position="87"/>
    </location>
</feature>
<dbReference type="InterPro" id="IPR042197">
    <property type="entry name" value="Apaf_helical"/>
</dbReference>
<dbReference type="Proteomes" id="UP000026915">
    <property type="component" value="Chromosome 10"/>
</dbReference>
<sequence>MAQSIVSLTIERIADLLIHEALFLNDVKEEVESLKGELERMKSFLKDVDRKQEQDERLRTRVREIRDLAYDAEDVIDSYILKVANRGGFCTIIKRFTTLSSTHKIGNEVNTILTKLENISKTLLVFGISREGEGSNSAAEMQHRLRRSYPHIEEDDVVSLEVSTRDVMDQLMKKEDRLHVVSIVGIGGIGKTTLAKKVYNHNDVKKHFDCCAWVFISQQCKPREVLHGVLIKILSPSIKDRELIDKLKEDELVEKLYDVLKDKRYLVVFDDIWRYEDWDSLKPAFPKGNEGSKLLFTTRNKEVAMLADPRSSPIELSLLTGDESWKLFKRKAFPENKMESHACSKEFETLGKEMLKKCGGLPLAIVVLGGLLATKKSWNEWEMVQKNINAHLNKVQQQEYGGVNGILALSYNELPFHLKPCFLYLGHYPEDSEISKKELIRLWIAEGFISPSLEGGEMLMEDVAEQYLEELINRCLVQVSRRGHRGTSVKTCRIHDLLRDLCVSKAQEENFFQIIQPPMNGNENRSLDLTVATVPKVRRIAVYLNERYVSLKGKCLSLRSLLLFQDEGLIRLHISKCINFRFLRVLKLLRKNDFWTLSSEIGNLCHLRYLGIQCQGVDLPRSIGKLKNLHTLFIQVSGGSVKIPSVLSKLQRLRHLVLTGHWRNWPVKWPEIKRCSQGNSLKNIETLKYIRIENLTENNALLKLTNIQSLGIQFGRSEDVEAILKSPSFGLRRLRSLRMLLDGSIPFPELEQLTQCHHLSKLFLRGQIQEDPNSSHHVLEFLPTNICKLTLWQSLINEDPMPVLEKLPHLRILILKTSSYTGTKMSCSVNGFPQLDSLHIYGSNLAEWQIEEGAMPRLRSLYLVVVPGLKMVPEGLRYITTLQEMYLHESIILAQSSCGRHSIVQLSCDLGINLLQDSATVIV</sequence>
<dbReference type="InterPro" id="IPR055414">
    <property type="entry name" value="LRR_R13L4/SHOC2-like"/>
</dbReference>
<dbReference type="InterPro" id="IPR044974">
    <property type="entry name" value="Disease_R_plants"/>
</dbReference>
<evidence type="ECO:0000259" key="7">
    <source>
        <dbReference type="Pfam" id="PF23598"/>
    </source>
</evidence>
<keyword evidence="2" id="KW-0547">Nucleotide-binding</keyword>
<dbReference type="GO" id="GO:0043531">
    <property type="term" value="F:ADP binding"/>
    <property type="evidence" value="ECO:0007669"/>
    <property type="project" value="InterPro"/>
</dbReference>
<dbReference type="InterPro" id="IPR002182">
    <property type="entry name" value="NB-ARC"/>
</dbReference>
<dbReference type="Pfam" id="PF23598">
    <property type="entry name" value="LRR_14"/>
    <property type="match status" value="1"/>
</dbReference>
<dbReference type="GO" id="GO:0006952">
    <property type="term" value="P:defense response"/>
    <property type="evidence" value="ECO:0007669"/>
    <property type="project" value="UniProtKB-KW"/>
</dbReference>
<dbReference type="EMBL" id="CM001888">
    <property type="protein sequence ID" value="EOY17926.1"/>
    <property type="molecule type" value="Genomic_DNA"/>
</dbReference>
<dbReference type="GO" id="GO:0051707">
    <property type="term" value="P:response to other organism"/>
    <property type="evidence" value="ECO:0007669"/>
    <property type="project" value="UniProtKB-ARBA"/>
</dbReference>
<feature type="domain" description="Disease resistance protein winged helix" evidence="6">
    <location>
        <begin position="428"/>
        <end position="502"/>
    </location>
</feature>
<evidence type="ECO:0000313" key="8">
    <source>
        <dbReference type="EMBL" id="EOY17926.1"/>
    </source>
</evidence>
<evidence type="ECO:0000256" key="3">
    <source>
        <dbReference type="ARBA" id="ARBA00022821"/>
    </source>
</evidence>
<dbReference type="AlphaFoldDB" id="A0A061FLF3"/>
<dbReference type="FunFam" id="3.40.50.300:FF:001091">
    <property type="entry name" value="Probable disease resistance protein At1g61300"/>
    <property type="match status" value="1"/>
</dbReference>
<dbReference type="InterPro" id="IPR036388">
    <property type="entry name" value="WH-like_DNA-bd_sf"/>
</dbReference>
<gene>
    <name evidence="8" type="ORF">TCM_042618</name>
</gene>
<evidence type="ECO:0000259" key="6">
    <source>
        <dbReference type="Pfam" id="PF23559"/>
    </source>
</evidence>
<dbReference type="Pfam" id="PF23559">
    <property type="entry name" value="WHD_DRP"/>
    <property type="match status" value="1"/>
</dbReference>
<dbReference type="PRINTS" id="PR00364">
    <property type="entry name" value="DISEASERSIST"/>
</dbReference>
<evidence type="ECO:0000259" key="4">
    <source>
        <dbReference type="Pfam" id="PF00931"/>
    </source>
</evidence>
<dbReference type="Gramene" id="EOY17926">
    <property type="protein sequence ID" value="EOY17926"/>
    <property type="gene ID" value="TCM_042618"/>
</dbReference>
<dbReference type="FunFam" id="1.10.10.10:FF:000322">
    <property type="entry name" value="Probable disease resistance protein At1g63360"/>
    <property type="match status" value="1"/>
</dbReference>
<dbReference type="InterPro" id="IPR032675">
    <property type="entry name" value="LRR_dom_sf"/>
</dbReference>
<accession>A0A061FLF3</accession>
<protein>
    <submittedName>
        <fullName evidence="8">Disease resistance protein RPP8</fullName>
    </submittedName>
</protein>
<dbReference type="OMA" id="HIFNEWI"/>
<dbReference type="FunFam" id="1.10.8.430:FF:000003">
    <property type="entry name" value="Probable disease resistance protein At5g66910"/>
    <property type="match status" value="1"/>
</dbReference>
<dbReference type="Gene3D" id="3.40.50.300">
    <property type="entry name" value="P-loop containing nucleotide triphosphate hydrolases"/>
    <property type="match status" value="1"/>
</dbReference>
<feature type="domain" description="Disease resistance R13L4/SHOC-2-like LRR" evidence="7">
    <location>
        <begin position="558"/>
        <end position="865"/>
    </location>
</feature>
<dbReference type="InterPro" id="IPR058922">
    <property type="entry name" value="WHD_DRP"/>
</dbReference>
<dbReference type="Gene3D" id="1.20.5.4130">
    <property type="match status" value="1"/>
</dbReference>
<dbReference type="PANTHER" id="PTHR23155">
    <property type="entry name" value="DISEASE RESISTANCE PROTEIN RP"/>
    <property type="match status" value="1"/>
</dbReference>
<dbReference type="HOGENOM" id="CLU_000837_25_4_1"/>
<dbReference type="SUPFAM" id="SSF52058">
    <property type="entry name" value="L domain-like"/>
    <property type="match status" value="1"/>
</dbReference>
<keyword evidence="1" id="KW-0677">Repeat</keyword>
<dbReference type="PANTHER" id="PTHR23155:SF1193">
    <property type="entry name" value="DISEASE RESISTANCE PROTEIN RPP13-RELATED"/>
    <property type="match status" value="1"/>
</dbReference>
<evidence type="ECO:0000256" key="1">
    <source>
        <dbReference type="ARBA" id="ARBA00022737"/>
    </source>
</evidence>
<keyword evidence="3" id="KW-0611">Plant defense</keyword>
<dbReference type="InterPro" id="IPR041118">
    <property type="entry name" value="Rx_N"/>
</dbReference>
<evidence type="ECO:0000256" key="2">
    <source>
        <dbReference type="ARBA" id="ARBA00022741"/>
    </source>
</evidence>
<dbReference type="InterPro" id="IPR027417">
    <property type="entry name" value="P-loop_NTPase"/>
</dbReference>
<proteinExistence type="predicted"/>
<evidence type="ECO:0000313" key="9">
    <source>
        <dbReference type="Proteomes" id="UP000026915"/>
    </source>
</evidence>
<dbReference type="Gene3D" id="1.10.8.430">
    <property type="entry name" value="Helical domain of apoptotic protease-activating factors"/>
    <property type="match status" value="1"/>
</dbReference>
<organism evidence="8 9">
    <name type="scientific">Theobroma cacao</name>
    <name type="common">Cacao</name>
    <name type="synonym">Cocoa</name>
    <dbReference type="NCBI Taxonomy" id="3641"/>
    <lineage>
        <taxon>Eukaryota</taxon>
        <taxon>Viridiplantae</taxon>
        <taxon>Streptophyta</taxon>
        <taxon>Embryophyta</taxon>
        <taxon>Tracheophyta</taxon>
        <taxon>Spermatophyta</taxon>
        <taxon>Magnoliopsida</taxon>
        <taxon>eudicotyledons</taxon>
        <taxon>Gunneridae</taxon>
        <taxon>Pentapetalae</taxon>
        <taxon>rosids</taxon>
        <taxon>malvids</taxon>
        <taxon>Malvales</taxon>
        <taxon>Malvaceae</taxon>
        <taxon>Byttnerioideae</taxon>
        <taxon>Theobroma</taxon>
    </lineage>
</organism>
<reference evidence="8 9" key="1">
    <citation type="journal article" date="2013" name="Genome Biol.">
        <title>The genome sequence of the most widely cultivated cacao type and its use to identify candidate genes regulating pod color.</title>
        <authorList>
            <person name="Motamayor J.C."/>
            <person name="Mockaitis K."/>
            <person name="Schmutz J."/>
            <person name="Haiminen N."/>
            <person name="Iii D.L."/>
            <person name="Cornejo O."/>
            <person name="Findley S.D."/>
            <person name="Zheng P."/>
            <person name="Utro F."/>
            <person name="Royaert S."/>
            <person name="Saski C."/>
            <person name="Jenkins J."/>
            <person name="Podicheti R."/>
            <person name="Zhao M."/>
            <person name="Scheffler B.E."/>
            <person name="Stack J.C."/>
            <person name="Feltus F.A."/>
            <person name="Mustiga G.M."/>
            <person name="Amores F."/>
            <person name="Phillips W."/>
            <person name="Marelli J.P."/>
            <person name="May G.D."/>
            <person name="Shapiro H."/>
            <person name="Ma J."/>
            <person name="Bustamante C.D."/>
            <person name="Schnell R.J."/>
            <person name="Main D."/>
            <person name="Gilbert D."/>
            <person name="Parida L."/>
            <person name="Kuhn D.N."/>
        </authorList>
    </citation>
    <scope>NUCLEOTIDE SEQUENCE [LARGE SCALE GENOMIC DNA]</scope>
    <source>
        <strain evidence="9">cv. Matina 1-6</strain>
    </source>
</reference>
<dbReference type="InParanoid" id="A0A061FLF3"/>
<feature type="domain" description="NB-ARC" evidence="4">
    <location>
        <begin position="163"/>
        <end position="336"/>
    </location>
</feature>
<name>A0A061FLF3_THECC</name>
<dbReference type="eggNOG" id="KOG4658">
    <property type="taxonomic scope" value="Eukaryota"/>
</dbReference>
<dbReference type="InterPro" id="IPR038005">
    <property type="entry name" value="RX-like_CC"/>
</dbReference>
<dbReference type="Pfam" id="PF18052">
    <property type="entry name" value="Rx_N"/>
    <property type="match status" value="1"/>
</dbReference>